<dbReference type="Proteomes" id="UP000254927">
    <property type="component" value="Unassembled WGS sequence"/>
</dbReference>
<accession>A0A378TVJ9</accession>
<sequence>MNIKILLISALFLSGTAFAAPTNQDTLFYCRFGNGKQVRIQQHGDKIRYRFGKSLARPELAFEQPTNRVYQVYSTPLWDNNQRGEVIEIHLRNGDASYIASKISAIGKPEYILYAKNADTTHIMTCKERGAFVNLNMALGLPDLPDTY</sequence>
<evidence type="ECO:0000256" key="1">
    <source>
        <dbReference type="SAM" id="SignalP"/>
    </source>
</evidence>
<name>A0A378TVJ9_NEIEL</name>
<dbReference type="RefSeq" id="WP_143095773.1">
    <property type="nucleotide sequence ID" value="NZ_CP031252.1"/>
</dbReference>
<keyword evidence="1" id="KW-0732">Signal</keyword>
<organism evidence="2 3">
    <name type="scientific">Neisseria elongata</name>
    <dbReference type="NCBI Taxonomy" id="495"/>
    <lineage>
        <taxon>Bacteria</taxon>
        <taxon>Pseudomonadati</taxon>
        <taxon>Pseudomonadota</taxon>
        <taxon>Betaproteobacteria</taxon>
        <taxon>Neisseriales</taxon>
        <taxon>Neisseriaceae</taxon>
        <taxon>Neisseria</taxon>
    </lineage>
</organism>
<evidence type="ECO:0000313" key="2">
    <source>
        <dbReference type="EMBL" id="STZ66821.1"/>
    </source>
</evidence>
<gene>
    <name evidence="2" type="ORF">NCTC10660_00282</name>
</gene>
<feature type="chain" id="PRO_5016656610" evidence="1">
    <location>
        <begin position="20"/>
        <end position="148"/>
    </location>
</feature>
<dbReference type="GeneID" id="93351295"/>
<dbReference type="AlphaFoldDB" id="A0A378TVJ9"/>
<evidence type="ECO:0000313" key="3">
    <source>
        <dbReference type="Proteomes" id="UP000254927"/>
    </source>
</evidence>
<reference evidence="2 3" key="1">
    <citation type="submission" date="2018-06" db="EMBL/GenBank/DDBJ databases">
        <authorList>
            <consortium name="Pathogen Informatics"/>
            <person name="Doyle S."/>
        </authorList>
    </citation>
    <scope>NUCLEOTIDE SEQUENCE [LARGE SCALE GENOMIC DNA]</scope>
    <source>
        <strain evidence="2 3">NCTC10660</strain>
    </source>
</reference>
<proteinExistence type="predicted"/>
<protein>
    <submittedName>
        <fullName evidence="2">Uncharacterized protein</fullName>
    </submittedName>
</protein>
<dbReference type="EMBL" id="UGQW01000002">
    <property type="protein sequence ID" value="STZ66821.1"/>
    <property type="molecule type" value="Genomic_DNA"/>
</dbReference>
<feature type="signal peptide" evidence="1">
    <location>
        <begin position="1"/>
        <end position="19"/>
    </location>
</feature>